<dbReference type="Proteomes" id="UP000509667">
    <property type="component" value="Chromosome"/>
</dbReference>
<evidence type="ECO:0000256" key="1">
    <source>
        <dbReference type="SAM" id="MobiDB-lite"/>
    </source>
</evidence>
<accession>A0A7D5SZV9</accession>
<dbReference type="AlphaFoldDB" id="A0A7D5SZV9"/>
<organism evidence="2 3">
    <name type="scientific">Halosimplex rubrum</name>
    <dbReference type="NCBI Taxonomy" id="869889"/>
    <lineage>
        <taxon>Archaea</taxon>
        <taxon>Methanobacteriati</taxon>
        <taxon>Methanobacteriota</taxon>
        <taxon>Stenosarchaea group</taxon>
        <taxon>Halobacteria</taxon>
        <taxon>Halobacteriales</taxon>
        <taxon>Haloarculaceae</taxon>
        <taxon>Halosimplex</taxon>
    </lineage>
</organism>
<dbReference type="KEGG" id="hrr:HZS55_09240"/>
<feature type="region of interest" description="Disordered" evidence="1">
    <location>
        <begin position="1"/>
        <end position="38"/>
    </location>
</feature>
<keyword evidence="3" id="KW-1185">Reference proteome</keyword>
<gene>
    <name evidence="2" type="ORF">HZS55_09240</name>
</gene>
<proteinExistence type="predicted"/>
<evidence type="ECO:0000313" key="2">
    <source>
        <dbReference type="EMBL" id="QLH77468.1"/>
    </source>
</evidence>
<sequence>MKGQHKFSPRSGAELSDEREYPGTIPLREALDGSGELTNGELVSREATALLTRFKECHQRGHDADSELYLDAWNAIQALRSDEDSPTPWDCWLWYCLAEHLHREGYDTGWMLSHVEARCPRCSSRLQYEASPTGFDVARCATKCGADSPQRTYEIMTELLDLYTRAFVDDEGDAIERFEIF</sequence>
<name>A0A7D5SZV9_9EURY</name>
<dbReference type="OrthoDB" id="212263at2157"/>
<evidence type="ECO:0000313" key="3">
    <source>
        <dbReference type="Proteomes" id="UP000509667"/>
    </source>
</evidence>
<reference evidence="2 3" key="1">
    <citation type="submission" date="2020-07" db="EMBL/GenBank/DDBJ databases">
        <title>Halosimplex pelagicum sp. nov. and Halosimplex rubrum sp. nov., isolated from salted brown alga Laminaria, and emended description of the genus Halosimplex.</title>
        <authorList>
            <person name="Cui H."/>
        </authorList>
    </citation>
    <scope>NUCLEOTIDE SEQUENCE [LARGE SCALE GENOMIC DNA]</scope>
    <source>
        <strain evidence="2 3">R27</strain>
    </source>
</reference>
<dbReference type="RefSeq" id="WP_179911394.1">
    <property type="nucleotide sequence ID" value="NZ_CP058910.1"/>
</dbReference>
<protein>
    <submittedName>
        <fullName evidence="2">Uncharacterized protein</fullName>
    </submittedName>
</protein>
<dbReference type="GeneID" id="56078045"/>
<dbReference type="EMBL" id="CP058910">
    <property type="protein sequence ID" value="QLH77468.1"/>
    <property type="molecule type" value="Genomic_DNA"/>
</dbReference>